<dbReference type="Proteomes" id="UP000674318">
    <property type="component" value="Unassembled WGS sequence"/>
</dbReference>
<dbReference type="RefSeq" id="XP_067758852.1">
    <property type="nucleotide sequence ID" value="XM_067903427.1"/>
</dbReference>
<evidence type="ECO:0000256" key="1">
    <source>
        <dbReference type="SAM" id="MobiDB-lite"/>
    </source>
</evidence>
<dbReference type="EMBL" id="JAFJZO010000012">
    <property type="protein sequence ID" value="KAG5509845.1"/>
    <property type="molecule type" value="Genomic_DNA"/>
</dbReference>
<accession>A0A836IYZ9</accession>
<feature type="compositionally biased region" description="Polar residues" evidence="1">
    <location>
        <begin position="277"/>
        <end position="286"/>
    </location>
</feature>
<feature type="region of interest" description="Disordered" evidence="1">
    <location>
        <begin position="263"/>
        <end position="308"/>
    </location>
</feature>
<feature type="region of interest" description="Disordered" evidence="1">
    <location>
        <begin position="1"/>
        <end position="30"/>
    </location>
</feature>
<sequence length="501" mass="51598">MSLVSDVSKGSLIGSDEGLPAKHPGTPPASHCTCSLEATGQRATASSTEKGLQLLSNSVHEAAELHQWPLRPLPWLSESELASPAELWTGNSPSSAPSYNNAASIADGEHIPGCTATLAVSVPLMTLESTRSLARCVGAVSPSPPSLESLALSTPLPSSKGGADKVNPSYGCGAGGRPPATALGTATHRSSTPLHAPVGCVAEQKAELEAMQPPQPPSTQLGAVVHKLLSTERAVEPTLPVALRAARHDTSYVYGTTMQDSFSPNDDCVGSSEGGATATTESPLMRSNTSRAATTTTTTSSAGVTTATAHTLSIPSPSKTATLCGSGASAPARYTTTFPNKASGSANGSAAVAEAALLFTSLQSPPRLPNAFLFATAAALNNDLDEDRGDTAPTAAAIAVAASMPPTYCLPTAPATDAQEKQPYSSLSCWLDVSNESVLSAVSPDLRACLSAECDRAVRAVQRQEVWAEETHAGRERLRLQIEMHTLASHYLHHLAEKGPT</sequence>
<dbReference type="GeneID" id="94293504"/>
<evidence type="ECO:0000313" key="2">
    <source>
        <dbReference type="EMBL" id="KAG5509845.1"/>
    </source>
</evidence>
<proteinExistence type="predicted"/>
<name>A0A836IYZ9_9TRYP</name>
<evidence type="ECO:0000313" key="3">
    <source>
        <dbReference type="Proteomes" id="UP000674318"/>
    </source>
</evidence>
<protein>
    <submittedName>
        <fullName evidence="2">Uncharacterized protein</fullName>
    </submittedName>
</protein>
<keyword evidence="3" id="KW-1185">Reference proteome</keyword>
<dbReference type="OrthoDB" id="268048at2759"/>
<gene>
    <name evidence="2" type="ORF">JKF63_07490</name>
</gene>
<organism evidence="2 3">
    <name type="scientific">Porcisia hertigi</name>
    <dbReference type="NCBI Taxonomy" id="2761500"/>
    <lineage>
        <taxon>Eukaryota</taxon>
        <taxon>Discoba</taxon>
        <taxon>Euglenozoa</taxon>
        <taxon>Kinetoplastea</taxon>
        <taxon>Metakinetoplastina</taxon>
        <taxon>Trypanosomatida</taxon>
        <taxon>Trypanosomatidae</taxon>
        <taxon>Leishmaniinae</taxon>
        <taxon>Porcisia</taxon>
    </lineage>
</organism>
<reference evidence="2 3" key="1">
    <citation type="submission" date="2021-02" db="EMBL/GenBank/DDBJ databases">
        <title>Porcisia hertigi Genome sequencing and assembly.</title>
        <authorList>
            <person name="Almutairi H."/>
            <person name="Gatherer D."/>
        </authorList>
    </citation>
    <scope>NUCLEOTIDE SEQUENCE [LARGE SCALE GENOMIC DNA]</scope>
    <source>
        <strain evidence="2 3">C119</strain>
    </source>
</reference>
<dbReference type="KEGG" id="phet:94293504"/>
<dbReference type="AlphaFoldDB" id="A0A836IYZ9"/>
<feature type="compositionally biased region" description="Low complexity" evidence="1">
    <location>
        <begin position="287"/>
        <end position="308"/>
    </location>
</feature>
<comment type="caution">
    <text evidence="2">The sequence shown here is derived from an EMBL/GenBank/DDBJ whole genome shotgun (WGS) entry which is preliminary data.</text>
</comment>